<dbReference type="EMBL" id="MN740965">
    <property type="protein sequence ID" value="QHU20251.1"/>
    <property type="molecule type" value="Genomic_DNA"/>
</dbReference>
<organism evidence="1">
    <name type="scientific">viral metagenome</name>
    <dbReference type="NCBI Taxonomy" id="1070528"/>
    <lineage>
        <taxon>unclassified sequences</taxon>
        <taxon>metagenomes</taxon>
        <taxon>organismal metagenomes</taxon>
    </lineage>
</organism>
<sequence length="74" mass="9159">MHVDKVYLQSIRELEAEKNVMFPKHIINEFSEKIWMSTDYHIYVNQCYYAAHSVEGSEIYWYNFFKNYSWHEVK</sequence>
<reference evidence="1" key="1">
    <citation type="journal article" date="2020" name="Nature">
        <title>Giant virus diversity and host interactions through global metagenomics.</title>
        <authorList>
            <person name="Schulz F."/>
            <person name="Roux S."/>
            <person name="Paez-Espino D."/>
            <person name="Jungbluth S."/>
            <person name="Walsh D.A."/>
            <person name="Denef V.J."/>
            <person name="McMahon K.D."/>
            <person name="Konstantinidis K.T."/>
            <person name="Eloe-Fadrosh E.A."/>
            <person name="Kyrpides N.C."/>
            <person name="Woyke T."/>
        </authorList>
    </citation>
    <scope>NUCLEOTIDE SEQUENCE</scope>
    <source>
        <strain evidence="1">GVMAG-S-3300013014-136</strain>
    </source>
</reference>
<name>A0A6C0KST0_9ZZZZ</name>
<accession>A0A6C0KST0</accession>
<proteinExistence type="predicted"/>
<dbReference type="AlphaFoldDB" id="A0A6C0KST0"/>
<evidence type="ECO:0000313" key="1">
    <source>
        <dbReference type="EMBL" id="QHU20251.1"/>
    </source>
</evidence>
<protein>
    <submittedName>
        <fullName evidence="1">Uncharacterized protein</fullName>
    </submittedName>
</protein>